<gene>
    <name evidence="7" type="ORF">A3D72_01405</name>
</gene>
<feature type="transmembrane region" description="Helical" evidence="5">
    <location>
        <begin position="303"/>
        <end position="325"/>
    </location>
</feature>
<evidence type="ECO:0000256" key="1">
    <source>
        <dbReference type="ARBA" id="ARBA00004141"/>
    </source>
</evidence>
<feature type="transmembrane region" description="Helical" evidence="5">
    <location>
        <begin position="75"/>
        <end position="96"/>
    </location>
</feature>
<sequence>MVKLFSLSFLLTIAAYGLSFLSVRIPLVDTIISAAAALAAVALFRKSVVWGVSFVLAELVFGSFGRVFVLDLGTLALSARQLIFLVALGFSMAALLDLKKRQGIRQTTLWPIGLVIAFLGYGVLRGIIAGNTLENVIGDANGYLPLFLAPIFILAAKEDGGIRKILFVIFGVSAALSVLTFAVLWIFTHDLPEPVLRAIYTWIRDERIGEITRAPGGFYRVFFQSHVWSLVGYFLALGYHESITKKARALPALVVVLAAGTLLVSFSRAFWLAQATGLVVGGGLIIAFKHLRSKGWRALSGTALLTVLGFLLALGITRSVGGVLAPRLLSVSGEAAADSRWNLLPVMWKAIGKHPMLGYGFGKELTYTTRDPRLIAQNGTDQYTTYSFEWGYLDFWLKMGLGGLVAYLLLIGWIIRDLWLRLRGEGSRSNQNTWQTVGILSGFIALVVVHAFSPYLNHPLGIGFLLLTWGYANHPTNVS</sequence>
<protein>
    <recommendedName>
        <fullName evidence="6">O-antigen ligase-related domain-containing protein</fullName>
    </recommendedName>
</protein>
<comment type="caution">
    <text evidence="7">The sequence shown here is derived from an EMBL/GenBank/DDBJ whole genome shotgun (WGS) entry which is preliminary data.</text>
</comment>
<organism evidence="7 8">
    <name type="scientific">Candidatus Uhrbacteria bacterium RIFCSPHIGHO2_02_FULL_57_19</name>
    <dbReference type="NCBI Taxonomy" id="1802391"/>
    <lineage>
        <taxon>Bacteria</taxon>
        <taxon>Candidatus Uhriibacteriota</taxon>
    </lineage>
</organism>
<evidence type="ECO:0000256" key="2">
    <source>
        <dbReference type="ARBA" id="ARBA00022692"/>
    </source>
</evidence>
<evidence type="ECO:0000259" key="6">
    <source>
        <dbReference type="Pfam" id="PF04932"/>
    </source>
</evidence>
<dbReference type="Proteomes" id="UP000176303">
    <property type="component" value="Unassembled WGS sequence"/>
</dbReference>
<evidence type="ECO:0000256" key="5">
    <source>
        <dbReference type="SAM" id="Phobius"/>
    </source>
</evidence>
<dbReference type="AlphaFoldDB" id="A0A1F7U214"/>
<dbReference type="GO" id="GO:0016020">
    <property type="term" value="C:membrane"/>
    <property type="evidence" value="ECO:0007669"/>
    <property type="project" value="UniProtKB-SubCell"/>
</dbReference>
<dbReference type="Pfam" id="PF04932">
    <property type="entry name" value="Wzy_C"/>
    <property type="match status" value="1"/>
</dbReference>
<comment type="subcellular location">
    <subcellularLocation>
        <location evidence="1">Membrane</location>
        <topology evidence="1">Multi-pass membrane protein</topology>
    </subcellularLocation>
</comment>
<evidence type="ECO:0000256" key="4">
    <source>
        <dbReference type="ARBA" id="ARBA00023136"/>
    </source>
</evidence>
<dbReference type="EMBL" id="MGDZ01000067">
    <property type="protein sequence ID" value="OGL72309.1"/>
    <property type="molecule type" value="Genomic_DNA"/>
</dbReference>
<feature type="transmembrane region" description="Helical" evidence="5">
    <location>
        <begin position="436"/>
        <end position="456"/>
    </location>
</feature>
<feature type="transmembrane region" description="Helical" evidence="5">
    <location>
        <begin position="165"/>
        <end position="187"/>
    </location>
</feature>
<dbReference type="InterPro" id="IPR007016">
    <property type="entry name" value="O-antigen_ligase-rel_domated"/>
</dbReference>
<keyword evidence="2 5" id="KW-0812">Transmembrane</keyword>
<accession>A0A1F7U214</accession>
<dbReference type="STRING" id="1802391.A3D72_01405"/>
<proteinExistence type="predicted"/>
<feature type="transmembrane region" description="Helical" evidence="5">
    <location>
        <begin position="272"/>
        <end position="291"/>
    </location>
</feature>
<feature type="transmembrane region" description="Helical" evidence="5">
    <location>
        <begin position="140"/>
        <end position="156"/>
    </location>
</feature>
<dbReference type="InterPro" id="IPR051533">
    <property type="entry name" value="WaaL-like"/>
</dbReference>
<dbReference type="PANTHER" id="PTHR37422:SF23">
    <property type="entry name" value="TEICHURONIC ACID BIOSYNTHESIS PROTEIN TUAE"/>
    <property type="match status" value="1"/>
</dbReference>
<name>A0A1F7U214_9BACT</name>
<feature type="transmembrane region" description="Helical" evidence="5">
    <location>
        <begin position="49"/>
        <end position="69"/>
    </location>
</feature>
<evidence type="ECO:0000313" key="7">
    <source>
        <dbReference type="EMBL" id="OGL72309.1"/>
    </source>
</evidence>
<evidence type="ECO:0000313" key="8">
    <source>
        <dbReference type="Proteomes" id="UP000176303"/>
    </source>
</evidence>
<dbReference type="PANTHER" id="PTHR37422">
    <property type="entry name" value="TEICHURONIC ACID BIOSYNTHESIS PROTEIN TUAE"/>
    <property type="match status" value="1"/>
</dbReference>
<feature type="domain" description="O-antigen ligase-related" evidence="6">
    <location>
        <begin position="253"/>
        <end position="408"/>
    </location>
</feature>
<feature type="transmembrane region" description="Helical" evidence="5">
    <location>
        <begin position="217"/>
        <end position="237"/>
    </location>
</feature>
<feature type="transmembrane region" description="Helical" evidence="5">
    <location>
        <begin position="108"/>
        <end position="128"/>
    </location>
</feature>
<keyword evidence="4 5" id="KW-0472">Membrane</keyword>
<evidence type="ECO:0000256" key="3">
    <source>
        <dbReference type="ARBA" id="ARBA00022989"/>
    </source>
</evidence>
<feature type="transmembrane region" description="Helical" evidence="5">
    <location>
        <begin position="249"/>
        <end position="266"/>
    </location>
</feature>
<reference evidence="7 8" key="1">
    <citation type="journal article" date="2016" name="Nat. Commun.">
        <title>Thousands of microbial genomes shed light on interconnected biogeochemical processes in an aquifer system.</title>
        <authorList>
            <person name="Anantharaman K."/>
            <person name="Brown C.T."/>
            <person name="Hug L.A."/>
            <person name="Sharon I."/>
            <person name="Castelle C.J."/>
            <person name="Probst A.J."/>
            <person name="Thomas B.C."/>
            <person name="Singh A."/>
            <person name="Wilkins M.J."/>
            <person name="Karaoz U."/>
            <person name="Brodie E.L."/>
            <person name="Williams K.H."/>
            <person name="Hubbard S.S."/>
            <person name="Banfield J.F."/>
        </authorList>
    </citation>
    <scope>NUCLEOTIDE SEQUENCE [LARGE SCALE GENOMIC DNA]</scope>
</reference>
<keyword evidence="3 5" id="KW-1133">Transmembrane helix</keyword>
<feature type="transmembrane region" description="Helical" evidence="5">
    <location>
        <begin position="395"/>
        <end position="415"/>
    </location>
</feature>